<dbReference type="EMBL" id="CM042885">
    <property type="protein sequence ID" value="KAI4365269.1"/>
    <property type="molecule type" value="Genomic_DNA"/>
</dbReference>
<protein>
    <submittedName>
        <fullName evidence="1">Uncharacterized protein</fullName>
    </submittedName>
</protein>
<name>A0ACB9QJF2_9MYRT</name>
<keyword evidence="2" id="KW-1185">Reference proteome</keyword>
<comment type="caution">
    <text evidence="1">The sequence shown here is derived from an EMBL/GenBank/DDBJ whole genome shotgun (WGS) entry which is preliminary data.</text>
</comment>
<proteinExistence type="predicted"/>
<evidence type="ECO:0000313" key="2">
    <source>
        <dbReference type="Proteomes" id="UP001057402"/>
    </source>
</evidence>
<evidence type="ECO:0000313" key="1">
    <source>
        <dbReference type="EMBL" id="KAI4365269.1"/>
    </source>
</evidence>
<sequence>MAFRQMNFYVILLFLVSLFAHQNAVHGWWWWHHHHQPLPAPAPGQAPSPWHHHHAYPDFFHYHKKIFVFGDSYADTGNSRLTEESWHCPYGMTIPRVPSGRYSDGLILTDFFAKRFGVIGPGPVPFQQWRKMISPFHLFGSSIFGMNFAHGGTGVFDTLVSAPNMTAQIDLFEQVMSSHYRGFDLNNSIALVTNSGNDYAAFMHNQDNDTVVAADLLGFSPKVTDQLVSNLKRIQALGIKKIAVASLPPLGCLPRVTVSNSYKHCDDTVGSLVDTHNGALSKSVGDLNQATANNTFVLLDLDKAFKDVLQGKEYAYRFPDSLRGCCVGKTSYNYCGDVDKQWRPLYTVCPNRLRSFFWDMDHPTMSGWEAVFERLLPTLQLLE</sequence>
<reference evidence="2" key="1">
    <citation type="journal article" date="2023" name="Front. Plant Sci.">
        <title>Chromosomal-level genome assembly of Melastoma candidum provides insights into trichome evolution.</title>
        <authorList>
            <person name="Zhong Y."/>
            <person name="Wu W."/>
            <person name="Sun C."/>
            <person name="Zou P."/>
            <person name="Liu Y."/>
            <person name="Dai S."/>
            <person name="Zhou R."/>
        </authorList>
    </citation>
    <scope>NUCLEOTIDE SEQUENCE [LARGE SCALE GENOMIC DNA]</scope>
</reference>
<organism evidence="1 2">
    <name type="scientific">Melastoma candidum</name>
    <dbReference type="NCBI Taxonomy" id="119954"/>
    <lineage>
        <taxon>Eukaryota</taxon>
        <taxon>Viridiplantae</taxon>
        <taxon>Streptophyta</taxon>
        <taxon>Embryophyta</taxon>
        <taxon>Tracheophyta</taxon>
        <taxon>Spermatophyta</taxon>
        <taxon>Magnoliopsida</taxon>
        <taxon>eudicotyledons</taxon>
        <taxon>Gunneridae</taxon>
        <taxon>Pentapetalae</taxon>
        <taxon>rosids</taxon>
        <taxon>malvids</taxon>
        <taxon>Myrtales</taxon>
        <taxon>Melastomataceae</taxon>
        <taxon>Melastomatoideae</taxon>
        <taxon>Melastomateae</taxon>
        <taxon>Melastoma</taxon>
    </lineage>
</organism>
<accession>A0ACB9QJF2</accession>
<gene>
    <name evidence="1" type="ORF">MLD38_021267</name>
</gene>
<dbReference type="Proteomes" id="UP001057402">
    <property type="component" value="Chromosome 6"/>
</dbReference>